<name>A0A1L8CKI1_9PROT</name>
<dbReference type="Pfam" id="PF10442">
    <property type="entry name" value="FIST_C"/>
    <property type="match status" value="1"/>
</dbReference>
<sequence>MQVYDGYSKHADAVEAISEATSNWPDVVMFKPDVIFVFHSTAQDPHTVAAELSKRFPKALIAGSTSAGEWTSGSYQNGTLVLLAITSDKIRWTYSVVESLSDFSEEGAQEVYNQLLEGMQIDRSDLRSDQHFCIGFVDGMAGVDGRAVAAISSQLGNIPFLGGCAGDDLKFEKTHVIANGKAYSGGAVFLLAESELPFRRIKHQHFVPGTKDVVITKANESERKVLRLDGMPAADYYAELLGKQVGELDFQVFSDHPVMYRYAGENYVRSITSANDDGSLTFYCAIEEGMVLNLCQHQDMVEELDSSMNELVDEIGQAEVLFMCNCVFRSLEAEGKKQSQALAEHASIAAKHVIGFDTYGELWDGLHINQTLVGLALGHE</sequence>
<reference evidence="3 4" key="1">
    <citation type="journal article" date="2017" name="Arch. Microbiol.">
        <title>Mariprofundus micogutta sp. nov., a novel iron-oxidizing zetaproteobacterium isolated from a deep-sea hydrothermal field at the Bayonnaise knoll of the Izu-Ogasawara arc, and a description of Mariprofundales ord. nov. and Zetaproteobacteria classis nov.</title>
        <authorList>
            <person name="Makita H."/>
            <person name="Tanaka E."/>
            <person name="Mitsunobu S."/>
            <person name="Miyazaki M."/>
            <person name="Nunoura T."/>
            <person name="Uematsu K."/>
            <person name="Takaki Y."/>
            <person name="Nishi S."/>
            <person name="Shimamura S."/>
            <person name="Takai K."/>
        </authorList>
    </citation>
    <scope>NUCLEOTIDE SEQUENCE [LARGE SCALE GENOMIC DNA]</scope>
    <source>
        <strain evidence="3 4">ET2</strain>
    </source>
</reference>
<evidence type="ECO:0000313" key="3">
    <source>
        <dbReference type="EMBL" id="GAV19416.1"/>
    </source>
</evidence>
<dbReference type="Proteomes" id="UP000231632">
    <property type="component" value="Unassembled WGS sequence"/>
</dbReference>
<evidence type="ECO:0008006" key="5">
    <source>
        <dbReference type="Google" id="ProtNLM"/>
    </source>
</evidence>
<dbReference type="SMART" id="SM00897">
    <property type="entry name" value="FIST"/>
    <property type="match status" value="1"/>
</dbReference>
<dbReference type="AlphaFoldDB" id="A0A1L8CKI1"/>
<dbReference type="PANTHER" id="PTHR40252:SF2">
    <property type="entry name" value="BLR0328 PROTEIN"/>
    <property type="match status" value="1"/>
</dbReference>
<dbReference type="Pfam" id="PF08495">
    <property type="entry name" value="FIST"/>
    <property type="match status" value="1"/>
</dbReference>
<dbReference type="InterPro" id="IPR019494">
    <property type="entry name" value="FIST_C"/>
</dbReference>
<organism evidence="3 4">
    <name type="scientific">Mariprofundus micogutta</name>
    <dbReference type="NCBI Taxonomy" id="1921010"/>
    <lineage>
        <taxon>Bacteria</taxon>
        <taxon>Pseudomonadati</taxon>
        <taxon>Pseudomonadota</taxon>
        <taxon>Candidatius Mariprofundia</taxon>
        <taxon>Mariprofundales</taxon>
        <taxon>Mariprofundaceae</taxon>
        <taxon>Mariprofundus</taxon>
    </lineage>
</organism>
<dbReference type="OrthoDB" id="9807948at2"/>
<dbReference type="PANTHER" id="PTHR40252">
    <property type="entry name" value="BLR0328 PROTEIN"/>
    <property type="match status" value="1"/>
</dbReference>
<dbReference type="EMBL" id="BDFD01000002">
    <property type="protein sequence ID" value="GAV19416.1"/>
    <property type="molecule type" value="Genomic_DNA"/>
</dbReference>
<dbReference type="InterPro" id="IPR013702">
    <property type="entry name" value="FIST_domain_N"/>
</dbReference>
<feature type="domain" description="FIST" evidence="1">
    <location>
        <begin position="31"/>
        <end position="232"/>
    </location>
</feature>
<feature type="domain" description="FIST C-domain" evidence="2">
    <location>
        <begin position="233"/>
        <end position="365"/>
    </location>
</feature>
<proteinExistence type="predicted"/>
<gene>
    <name evidence="3" type="ORF">MMIC_P0350</name>
</gene>
<evidence type="ECO:0000259" key="1">
    <source>
        <dbReference type="SMART" id="SM00897"/>
    </source>
</evidence>
<comment type="caution">
    <text evidence="3">The sequence shown here is derived from an EMBL/GenBank/DDBJ whole genome shotgun (WGS) entry which is preliminary data.</text>
</comment>
<protein>
    <recommendedName>
        <fullName evidence="5">FIST N domain protein</fullName>
    </recommendedName>
</protein>
<keyword evidence="4" id="KW-1185">Reference proteome</keyword>
<dbReference type="SMART" id="SM01204">
    <property type="entry name" value="FIST_C"/>
    <property type="match status" value="1"/>
</dbReference>
<dbReference type="RefSeq" id="WP_072658604.1">
    <property type="nucleotide sequence ID" value="NZ_BDFD01000002.1"/>
</dbReference>
<evidence type="ECO:0000259" key="2">
    <source>
        <dbReference type="SMART" id="SM01204"/>
    </source>
</evidence>
<dbReference type="STRING" id="1921010.MMIC_P0350"/>
<accession>A0A1L8CKI1</accession>
<evidence type="ECO:0000313" key="4">
    <source>
        <dbReference type="Proteomes" id="UP000231632"/>
    </source>
</evidence>